<dbReference type="EMBL" id="LKHP01000003">
    <property type="protein sequence ID" value="KRQ87490.1"/>
    <property type="molecule type" value="Genomic_DNA"/>
</dbReference>
<dbReference type="Gene3D" id="3.90.220.20">
    <property type="entry name" value="DNA methylase specificity domains"/>
    <property type="match status" value="1"/>
</dbReference>
<evidence type="ECO:0000259" key="8">
    <source>
        <dbReference type="Pfam" id="PF01420"/>
    </source>
</evidence>
<dbReference type="GO" id="GO:0009307">
    <property type="term" value="P:DNA restriction-modification system"/>
    <property type="evidence" value="ECO:0007669"/>
    <property type="project" value="UniProtKB-KW"/>
</dbReference>
<keyword evidence="3 10" id="KW-0489">Methyltransferase</keyword>
<sequence>MNQLQKHFNKREKVLGQYFTPIEVSQMIVERCLKYLNKDASEANAIDPACGDGSFLKALYDKGIRNFEGLDIDNNIYSLLTLDLINKVKIYDSLNLKVEMVYDLAVGNPPFSSKYNRISDESILRRFDLGRDRKTQAVEILFLEKFIKLLRYDGLIGIILPLGIAGASNLQYVRNYLKENIEIKEIIYLEPGLFKNGASTIAIIGMKKYNPQNSICKFGILRSLKPLFIDYVEKEIDFNNLNPIFYLNDFDKDEGIKLDELIDELFTGKGFYKDERKIMLSNEKTDSLYITAKNVGWGEFIRNRLLYFKGKLDNKYYLKKGDIVFCRVGQGTIGRCLVIDESLEGSIVDDWFHIIRLKNKSLSKKICDYFLSEEFKKKIKINCIGTGTPNISKQRLLNLKIPIHMFNDKAND</sequence>
<dbReference type="PRINTS" id="PR00507">
    <property type="entry name" value="N12N6MTFRASE"/>
</dbReference>
<dbReference type="PANTHER" id="PTHR33841:SF1">
    <property type="entry name" value="DNA METHYLTRANSFERASE A"/>
    <property type="match status" value="1"/>
</dbReference>
<dbReference type="OrthoDB" id="9815272at2"/>
<evidence type="ECO:0000256" key="4">
    <source>
        <dbReference type="ARBA" id="ARBA00022679"/>
    </source>
</evidence>
<feature type="domain" description="Type I restriction modification DNA specificity" evidence="8">
    <location>
        <begin position="308"/>
        <end position="403"/>
    </location>
</feature>
<evidence type="ECO:0000259" key="9">
    <source>
        <dbReference type="Pfam" id="PF02384"/>
    </source>
</evidence>
<feature type="domain" description="DNA methylase adenine-specific" evidence="9">
    <location>
        <begin position="4"/>
        <end position="232"/>
    </location>
</feature>
<dbReference type="InterPro" id="IPR003356">
    <property type="entry name" value="DNA_methylase_A-5"/>
</dbReference>
<evidence type="ECO:0000256" key="5">
    <source>
        <dbReference type="ARBA" id="ARBA00022747"/>
    </source>
</evidence>
<dbReference type="PANTHER" id="PTHR33841">
    <property type="entry name" value="DNA METHYLTRANSFERASE YEEA-RELATED"/>
    <property type="match status" value="1"/>
</dbReference>
<comment type="caution">
    <text evidence="10">The sequence shown here is derived from an EMBL/GenBank/DDBJ whole genome shotgun (WGS) entry which is preliminary data.</text>
</comment>
<comment type="similarity">
    <text evidence="1">Belongs to the type-I restriction system S methylase family.</text>
</comment>
<dbReference type="Pfam" id="PF01420">
    <property type="entry name" value="Methylase_S"/>
    <property type="match status" value="1"/>
</dbReference>
<dbReference type="InterPro" id="IPR000055">
    <property type="entry name" value="Restrct_endonuc_typeI_TRD"/>
</dbReference>
<comment type="catalytic activity">
    <reaction evidence="7">
        <text>a 2'-deoxyadenosine in DNA + S-adenosyl-L-methionine = an N(6)-methyl-2'-deoxyadenosine in DNA + S-adenosyl-L-homocysteine + H(+)</text>
        <dbReference type="Rhea" id="RHEA:15197"/>
        <dbReference type="Rhea" id="RHEA-COMP:12418"/>
        <dbReference type="Rhea" id="RHEA-COMP:12419"/>
        <dbReference type="ChEBI" id="CHEBI:15378"/>
        <dbReference type="ChEBI" id="CHEBI:57856"/>
        <dbReference type="ChEBI" id="CHEBI:59789"/>
        <dbReference type="ChEBI" id="CHEBI:90615"/>
        <dbReference type="ChEBI" id="CHEBI:90616"/>
        <dbReference type="EC" id="2.1.1.72"/>
    </reaction>
</comment>
<evidence type="ECO:0000256" key="2">
    <source>
        <dbReference type="ARBA" id="ARBA00011900"/>
    </source>
</evidence>
<dbReference type="GO" id="GO:0009007">
    <property type="term" value="F:site-specific DNA-methyltransferase (adenine-specific) activity"/>
    <property type="evidence" value="ECO:0007669"/>
    <property type="project" value="UniProtKB-EC"/>
</dbReference>
<dbReference type="STRING" id="908809.ABG79_00828"/>
<proteinExistence type="inferred from homology"/>
<dbReference type="SUPFAM" id="SSF116734">
    <property type="entry name" value="DNA methylase specificity domain"/>
    <property type="match status" value="1"/>
</dbReference>
<dbReference type="Pfam" id="PF02384">
    <property type="entry name" value="N6_Mtase"/>
    <property type="match status" value="1"/>
</dbReference>
<dbReference type="GO" id="GO:0032259">
    <property type="term" value="P:methylation"/>
    <property type="evidence" value="ECO:0007669"/>
    <property type="project" value="UniProtKB-KW"/>
</dbReference>
<protein>
    <recommendedName>
        <fullName evidence="2">site-specific DNA-methyltransferase (adenine-specific)</fullName>
        <ecNumber evidence="2">2.1.1.72</ecNumber>
    </recommendedName>
</protein>
<name>A0A0R3K3H8_CALMK</name>
<evidence type="ECO:0000256" key="6">
    <source>
        <dbReference type="ARBA" id="ARBA00023125"/>
    </source>
</evidence>
<keyword evidence="4 10" id="KW-0808">Transferase</keyword>
<dbReference type="PROSITE" id="PS00092">
    <property type="entry name" value="N6_MTASE"/>
    <property type="match status" value="1"/>
</dbReference>
<evidence type="ECO:0000313" key="11">
    <source>
        <dbReference type="Proteomes" id="UP000052015"/>
    </source>
</evidence>
<dbReference type="InterPro" id="IPR029063">
    <property type="entry name" value="SAM-dependent_MTases_sf"/>
</dbReference>
<keyword evidence="6" id="KW-0238">DNA-binding</keyword>
<organism evidence="10 11">
    <name type="scientific">Caloramator mitchellensis</name>
    <dbReference type="NCBI Taxonomy" id="908809"/>
    <lineage>
        <taxon>Bacteria</taxon>
        <taxon>Bacillati</taxon>
        <taxon>Bacillota</taxon>
        <taxon>Clostridia</taxon>
        <taxon>Eubacteriales</taxon>
        <taxon>Clostridiaceae</taxon>
        <taxon>Caloramator</taxon>
    </lineage>
</organism>
<evidence type="ECO:0000256" key="1">
    <source>
        <dbReference type="ARBA" id="ARBA00010923"/>
    </source>
</evidence>
<dbReference type="GO" id="GO:0008170">
    <property type="term" value="F:N-methyltransferase activity"/>
    <property type="evidence" value="ECO:0007669"/>
    <property type="project" value="InterPro"/>
</dbReference>
<dbReference type="EC" id="2.1.1.72" evidence="2"/>
<evidence type="ECO:0000256" key="3">
    <source>
        <dbReference type="ARBA" id="ARBA00022603"/>
    </source>
</evidence>
<dbReference type="GO" id="GO:0003677">
    <property type="term" value="F:DNA binding"/>
    <property type="evidence" value="ECO:0007669"/>
    <property type="project" value="UniProtKB-KW"/>
</dbReference>
<dbReference type="AlphaFoldDB" id="A0A0R3K3H8"/>
<dbReference type="Proteomes" id="UP000052015">
    <property type="component" value="Unassembled WGS sequence"/>
</dbReference>
<keyword evidence="5" id="KW-0680">Restriction system</keyword>
<dbReference type="Gene3D" id="3.40.50.150">
    <property type="entry name" value="Vaccinia Virus protein VP39"/>
    <property type="match status" value="1"/>
</dbReference>
<reference evidence="10 11" key="1">
    <citation type="submission" date="2015-09" db="EMBL/GenBank/DDBJ databases">
        <title>Draft genome sequence of a Caloramator mitchellensis, a moderate thermophile from the Great Artesian Basin of Australia.</title>
        <authorList>
            <person name="Patel B.K."/>
        </authorList>
    </citation>
    <scope>NUCLEOTIDE SEQUENCE [LARGE SCALE GENOMIC DNA]</scope>
    <source>
        <strain evidence="10 11">VF08</strain>
    </source>
</reference>
<dbReference type="RefSeq" id="WP_057977395.1">
    <property type="nucleotide sequence ID" value="NZ_LKHP01000003.1"/>
</dbReference>
<evidence type="ECO:0000256" key="7">
    <source>
        <dbReference type="ARBA" id="ARBA00047942"/>
    </source>
</evidence>
<accession>A0A0R3K3H8</accession>
<dbReference type="SUPFAM" id="SSF53335">
    <property type="entry name" value="S-adenosyl-L-methionine-dependent methyltransferases"/>
    <property type="match status" value="1"/>
</dbReference>
<dbReference type="InterPro" id="IPR044946">
    <property type="entry name" value="Restrct_endonuc_typeI_TRD_sf"/>
</dbReference>
<keyword evidence="11" id="KW-1185">Reference proteome</keyword>
<dbReference type="InterPro" id="IPR002052">
    <property type="entry name" value="DNA_methylase_N6_adenine_CS"/>
</dbReference>
<dbReference type="InterPro" id="IPR050953">
    <property type="entry name" value="N4_N6_ade-DNA_methylase"/>
</dbReference>
<gene>
    <name evidence="10" type="ORF">ABG79_00828</name>
</gene>
<evidence type="ECO:0000313" key="10">
    <source>
        <dbReference type="EMBL" id="KRQ87490.1"/>
    </source>
</evidence>
<dbReference type="REBASE" id="141430">
    <property type="entry name" value="M.CmiVF08ORF828P"/>
</dbReference>